<evidence type="ECO:0000313" key="4">
    <source>
        <dbReference type="Proteomes" id="UP001208017"/>
    </source>
</evidence>
<protein>
    <submittedName>
        <fullName evidence="3">Uncharacterized protein</fullName>
    </submittedName>
</protein>
<evidence type="ECO:0000313" key="3">
    <source>
        <dbReference type="EMBL" id="MCX7569931.1"/>
    </source>
</evidence>
<keyword evidence="2" id="KW-0812">Transmembrane</keyword>
<keyword evidence="4" id="KW-1185">Reference proteome</keyword>
<keyword evidence="2" id="KW-0472">Membrane</keyword>
<feature type="compositionally biased region" description="Polar residues" evidence="1">
    <location>
        <begin position="180"/>
        <end position="192"/>
    </location>
</feature>
<feature type="transmembrane region" description="Helical" evidence="2">
    <location>
        <begin position="33"/>
        <end position="55"/>
    </location>
</feature>
<feature type="region of interest" description="Disordered" evidence="1">
    <location>
        <begin position="174"/>
        <end position="267"/>
    </location>
</feature>
<dbReference type="RefSeq" id="WP_267151180.1">
    <property type="nucleotide sequence ID" value="NZ_JAPMLT010000003.1"/>
</dbReference>
<feature type="region of interest" description="Disordered" evidence="1">
    <location>
        <begin position="77"/>
        <end position="107"/>
    </location>
</feature>
<dbReference type="Proteomes" id="UP001208017">
    <property type="component" value="Unassembled WGS sequence"/>
</dbReference>
<accession>A0ABT3X2V0</accession>
<gene>
    <name evidence="3" type="ORF">OS242_08130</name>
</gene>
<dbReference type="EMBL" id="JAPMLT010000003">
    <property type="protein sequence ID" value="MCX7569931.1"/>
    <property type="molecule type" value="Genomic_DNA"/>
</dbReference>
<feature type="compositionally biased region" description="Low complexity" evidence="1">
    <location>
        <begin position="199"/>
        <end position="215"/>
    </location>
</feature>
<name>A0ABT3X2V0_9BACL</name>
<feature type="transmembrane region" description="Helical" evidence="2">
    <location>
        <begin position="6"/>
        <end position="26"/>
    </location>
</feature>
<reference evidence="3 4" key="1">
    <citation type="submission" date="2022-11" db="EMBL/GenBank/DDBJ databases">
        <title>Study of microbial diversity in lake waters.</title>
        <authorList>
            <person name="Zhang J."/>
        </authorList>
    </citation>
    <scope>NUCLEOTIDE SEQUENCE [LARGE SCALE GENOMIC DNA]</scope>
    <source>
        <strain evidence="3 4">DT12</strain>
    </source>
</reference>
<organism evidence="3 4">
    <name type="scientific">Tumebacillus lacus</name>
    <dbReference type="NCBI Taxonomy" id="2995335"/>
    <lineage>
        <taxon>Bacteria</taxon>
        <taxon>Bacillati</taxon>
        <taxon>Bacillota</taxon>
        <taxon>Bacilli</taxon>
        <taxon>Bacillales</taxon>
        <taxon>Alicyclobacillaceae</taxon>
        <taxon>Tumebacillus</taxon>
    </lineage>
</organism>
<keyword evidence="2" id="KW-1133">Transmembrane helix</keyword>
<proteinExistence type="predicted"/>
<comment type="caution">
    <text evidence="3">The sequence shown here is derived from an EMBL/GenBank/DDBJ whole genome shotgun (WGS) entry which is preliminary data.</text>
</comment>
<evidence type="ECO:0000256" key="2">
    <source>
        <dbReference type="SAM" id="Phobius"/>
    </source>
</evidence>
<sequence>MFTIGIIALGAIALMSMIMMMGTVLAKSPYGKYWAFLGGASVFLAGVLVVLQAFAPSLEANASTAPEAHKEGAVAVNETPVDEQPPSPADTESTPEALPSGGGTGEDTELAFLGEVMELLKAGQPLPAEFLALLPDGGQGILAAQSKSGTATSQISKPLQSQLVSLDRNNGSARYAGNTYVPNKPSTSTPSISAGKVGTTPSGSTTTPSTTAPTAKPQPTPAPSTGTTPTPPPVNEPPRTTPPPPPPVTTPPAEEQEPPVVTPPPTSVAALLDGGLLKSLLGTTQSDMESYFQYNQYLGKNGSVHRYLLGDKIVEVTLSGDKVSKVVMRFQSFSPQGQSQAYYEDMMRGNVGMTAAVPTSRSGQDIYWNGLYPGASSIMFHIDTAANYGYVQATL</sequence>
<feature type="compositionally biased region" description="Pro residues" evidence="1">
    <location>
        <begin position="229"/>
        <end position="250"/>
    </location>
</feature>
<dbReference type="PRINTS" id="PR01217">
    <property type="entry name" value="PRICHEXTENSN"/>
</dbReference>
<evidence type="ECO:0000256" key="1">
    <source>
        <dbReference type="SAM" id="MobiDB-lite"/>
    </source>
</evidence>